<dbReference type="Proteomes" id="UP001153331">
    <property type="component" value="Unassembled WGS sequence"/>
</dbReference>
<keyword evidence="2" id="KW-1185">Reference proteome</keyword>
<proteinExistence type="predicted"/>
<sequence>MIERRSLSQAHGSAVHGDPGPGGHLHESRIVRDASGMTIGEANCGSSQPPAPATVVPCRCAPQPCSDRWKLDAPAPCLHNSTQRAGRCWHHLLGKKSWNVYNPANVARVKADEDAAAAREAAADQRMQELDAERRAAILRGRTPPPLPDESAAEEGKLRRERGDGHNRKRRKLRGEDDTDMDIRLAASKTQSRDGDGEDAKVLKLRRPTSDAPLTDHAGHIDLFPVDMKESLKREKNAEAEKEKRKREQAFEDQYTMRFSNAAGRDGLGKPWYTSQHSTAPITERGTPALEYPGLESKDVWGNEDPRRKEREQARISSNDPFAFMQKAQTQLKKSKEDKKKTQKRGEANTMQGAAIAMVAATAGVRTANSHIDIRIAKAGHEAGVESEKRPVESITVGTLQHGTGIVDGPPRHGPPRHGVTEAGVPAGGGGETQISLNITSHECCAIGVKHKGTPKGEIKTIGDIRAYVSAPADGSTQNAILLMTDVLGFEFPNVQLIADQFAANGYYTIIPDVFKGAEVPFPMPADFDFPRWKATKMPRVNDVDPIYAATIKYLRGELGVKRLGGVGYCFGGKYVCRWLKPGALDAGYTAHPSFVEVEELKGIQGPLSIAAAETDSIFPAEKRRESEDILKEMSVLYQMSLYSGVEHGFATKGDLANERGRYAKEMAFLQAVFWFDEYVKKEHHDTPTPKSGL</sequence>
<comment type="caution">
    <text evidence="1">The sequence shown here is derived from an EMBL/GenBank/DDBJ whole genome shotgun (WGS) entry which is preliminary data.</text>
</comment>
<evidence type="ECO:0000313" key="2">
    <source>
        <dbReference type="Proteomes" id="UP001153331"/>
    </source>
</evidence>
<gene>
    <name evidence="1" type="ORF">OPT61_g246</name>
</gene>
<organism evidence="1 2">
    <name type="scientific">Boeremia exigua</name>
    <dbReference type="NCBI Taxonomy" id="749465"/>
    <lineage>
        <taxon>Eukaryota</taxon>
        <taxon>Fungi</taxon>
        <taxon>Dikarya</taxon>
        <taxon>Ascomycota</taxon>
        <taxon>Pezizomycotina</taxon>
        <taxon>Dothideomycetes</taxon>
        <taxon>Pleosporomycetidae</taxon>
        <taxon>Pleosporales</taxon>
        <taxon>Pleosporineae</taxon>
        <taxon>Didymellaceae</taxon>
        <taxon>Boeremia</taxon>
    </lineage>
</organism>
<reference evidence="1" key="1">
    <citation type="submission" date="2022-11" db="EMBL/GenBank/DDBJ databases">
        <title>Genome Sequence of Boeremia exigua.</title>
        <authorList>
            <person name="Buettner E."/>
        </authorList>
    </citation>
    <scope>NUCLEOTIDE SEQUENCE</scope>
    <source>
        <strain evidence="1">CU02</strain>
    </source>
</reference>
<dbReference type="EMBL" id="JAPHNI010000008">
    <property type="protein sequence ID" value="KAJ8118846.1"/>
    <property type="molecule type" value="Genomic_DNA"/>
</dbReference>
<accession>A0ACC2IUG6</accession>
<evidence type="ECO:0000313" key="1">
    <source>
        <dbReference type="EMBL" id="KAJ8118846.1"/>
    </source>
</evidence>
<protein>
    <submittedName>
        <fullName evidence="1">Uncharacterized protein</fullName>
    </submittedName>
</protein>
<name>A0ACC2IUG6_9PLEO</name>